<dbReference type="EMBL" id="CP036268">
    <property type="protein sequence ID" value="QDT38699.1"/>
    <property type="molecule type" value="Genomic_DNA"/>
</dbReference>
<accession>A0A517R485</accession>
<sequence>MSTSPNGLFRGYEDDEADDIQSLPVSIPLELVVRDHEVIRELLQHSEGRDRDDFALSALRLGVLSIRQASGEIDSSAVRREGERLIEGVEQSLSQHKALLESKLQDTLRTYFNPEDGHFTERVQKLVDKDGEFAGVIERMVTGEGSELARRLDQQFGPNSSLARMLSSDPEAGDGFLSALRRTIEGDVTRQREMLLKEFQIENDQSALYRLLTHVANKNKELREGLASEVTKLTDEFDFGRDESAISRMKRSLEQTQSKIDQNLTLDQEDSALSRLKREMFELLKEQGKSASEFQEEIKSTIRELKAREKERAASTRHGDDFEADVLAAFQTAAEPSGAIVTPCGNTTGSIPYCKKGDIVIELGSDHAAAGSRIAIEAKEDRSYSLSAALAEIEEARKNRGAEVGIFIFSSKVASEDFEPFSRIGDDLLVVWDSEDPDDQLKVRLAFSVATALCTHKGAQRDRVEVDFTEIETSIRAVEKQAGSLDEIRKFAEGIEDRAGKIIAKLDTRQKTLRRQVDRLDDQVEELKNVFKTVAEDA</sequence>
<evidence type="ECO:0000313" key="2">
    <source>
        <dbReference type="EMBL" id="QDT38699.1"/>
    </source>
</evidence>
<keyword evidence="3" id="KW-1185">Reference proteome</keyword>
<dbReference type="KEGG" id="svp:Pan189_30950"/>
<feature type="coiled-coil region" evidence="1">
    <location>
        <begin position="503"/>
        <end position="537"/>
    </location>
</feature>
<feature type="coiled-coil region" evidence="1">
    <location>
        <begin position="266"/>
        <end position="311"/>
    </location>
</feature>
<dbReference type="OrthoDB" id="292200at2"/>
<evidence type="ECO:0000313" key="3">
    <source>
        <dbReference type="Proteomes" id="UP000317318"/>
    </source>
</evidence>
<evidence type="ECO:0000256" key="1">
    <source>
        <dbReference type="SAM" id="Coils"/>
    </source>
</evidence>
<dbReference type="AlphaFoldDB" id="A0A517R485"/>
<proteinExistence type="predicted"/>
<protein>
    <submittedName>
        <fullName evidence="2">Uncharacterized protein</fullName>
    </submittedName>
</protein>
<dbReference type="RefSeq" id="WP_145364783.1">
    <property type="nucleotide sequence ID" value="NZ_CP036268.1"/>
</dbReference>
<keyword evidence="1" id="KW-0175">Coiled coil</keyword>
<organism evidence="2 3">
    <name type="scientific">Stratiformator vulcanicus</name>
    <dbReference type="NCBI Taxonomy" id="2527980"/>
    <lineage>
        <taxon>Bacteria</taxon>
        <taxon>Pseudomonadati</taxon>
        <taxon>Planctomycetota</taxon>
        <taxon>Planctomycetia</taxon>
        <taxon>Planctomycetales</taxon>
        <taxon>Planctomycetaceae</taxon>
        <taxon>Stratiformator</taxon>
    </lineage>
</organism>
<dbReference type="Proteomes" id="UP000317318">
    <property type="component" value="Chromosome"/>
</dbReference>
<gene>
    <name evidence="2" type="ORF">Pan189_30950</name>
</gene>
<reference evidence="2 3" key="1">
    <citation type="submission" date="2019-02" db="EMBL/GenBank/DDBJ databases">
        <title>Deep-cultivation of Planctomycetes and their phenomic and genomic characterization uncovers novel biology.</title>
        <authorList>
            <person name="Wiegand S."/>
            <person name="Jogler M."/>
            <person name="Boedeker C."/>
            <person name="Pinto D."/>
            <person name="Vollmers J."/>
            <person name="Rivas-Marin E."/>
            <person name="Kohn T."/>
            <person name="Peeters S.H."/>
            <person name="Heuer A."/>
            <person name="Rast P."/>
            <person name="Oberbeckmann S."/>
            <person name="Bunk B."/>
            <person name="Jeske O."/>
            <person name="Meyerdierks A."/>
            <person name="Storesund J.E."/>
            <person name="Kallscheuer N."/>
            <person name="Luecker S."/>
            <person name="Lage O.M."/>
            <person name="Pohl T."/>
            <person name="Merkel B.J."/>
            <person name="Hornburger P."/>
            <person name="Mueller R.-W."/>
            <person name="Bruemmer F."/>
            <person name="Labrenz M."/>
            <person name="Spormann A.M."/>
            <person name="Op den Camp H."/>
            <person name="Overmann J."/>
            <person name="Amann R."/>
            <person name="Jetten M.S.M."/>
            <person name="Mascher T."/>
            <person name="Medema M.H."/>
            <person name="Devos D.P."/>
            <person name="Kaster A.-K."/>
            <person name="Ovreas L."/>
            <person name="Rohde M."/>
            <person name="Galperin M.Y."/>
            <person name="Jogler C."/>
        </authorList>
    </citation>
    <scope>NUCLEOTIDE SEQUENCE [LARGE SCALE GENOMIC DNA]</scope>
    <source>
        <strain evidence="2 3">Pan189</strain>
    </source>
</reference>
<name>A0A517R485_9PLAN</name>